<dbReference type="EMBL" id="JANBVN010000018">
    <property type="protein sequence ID" value="KAJ9161855.1"/>
    <property type="molecule type" value="Genomic_DNA"/>
</dbReference>
<feature type="signal peptide" evidence="1">
    <location>
        <begin position="1"/>
        <end position="21"/>
    </location>
</feature>
<feature type="chain" id="PRO_5041441036" evidence="1">
    <location>
        <begin position="22"/>
        <end position="628"/>
    </location>
</feature>
<proteinExistence type="predicted"/>
<dbReference type="Proteomes" id="UP001174691">
    <property type="component" value="Unassembled WGS sequence"/>
</dbReference>
<organism evidence="2 3">
    <name type="scientific">Coniochaeta hoffmannii</name>
    <dbReference type="NCBI Taxonomy" id="91930"/>
    <lineage>
        <taxon>Eukaryota</taxon>
        <taxon>Fungi</taxon>
        <taxon>Dikarya</taxon>
        <taxon>Ascomycota</taxon>
        <taxon>Pezizomycotina</taxon>
        <taxon>Sordariomycetes</taxon>
        <taxon>Sordariomycetidae</taxon>
        <taxon>Coniochaetales</taxon>
        <taxon>Coniochaetaceae</taxon>
        <taxon>Coniochaeta</taxon>
    </lineage>
</organism>
<gene>
    <name evidence="2" type="ORF">NKR19_g1876</name>
</gene>
<name>A0AA38VZN5_9PEZI</name>
<dbReference type="AlphaFoldDB" id="A0AA38VZN5"/>
<evidence type="ECO:0000313" key="2">
    <source>
        <dbReference type="EMBL" id="KAJ9161855.1"/>
    </source>
</evidence>
<evidence type="ECO:0000256" key="1">
    <source>
        <dbReference type="SAM" id="SignalP"/>
    </source>
</evidence>
<comment type="caution">
    <text evidence="2">The sequence shown here is derived from an EMBL/GenBank/DDBJ whole genome shotgun (WGS) entry which is preliminary data.</text>
</comment>
<sequence>MLVSSYRSVVLAGLLSSVCSASPTPVDVMVGKPQNDLVYREALELAHQPHLEKRLSAEFDMSKTWKNEVLFAGSWVDHDSIGVTDTVSLAVTCIDCYTRGTVTAKLTDEDIINPTVRLEFNGVEAYVDMEVAMSAGASYAVNLFASNSPIGLGFPGLSVGVVFYVDLVFSLTEQIDLEGGFYVKLADSAYLEASVFGGDITDHFFDGLSSKSLPVTVKAGRATFKADLRLRVQCGAEAEILGIGAGAELGIYANIIEFVAVLDSTPTCALRSTEWWDLNVGAFAHFDVVVDYTTIGAIPTVSTTLLSAPKFTQCWLEIGGSPGESPAETGGYLSQTATTIAVSVSLGSSAISATVTSPAETGYTETMTTITVPTVTTGPALSESDSLSSSSFKFPLTNSSSSTGGDNVSTLTSAGGDDLVTSTVYTTTVYTITSCAANVVNCPASYQQEILVTQTVDVYTTVCPATALVTAPSSISSAAPAAPASSPGQTTTATVHIITDVVVLVPCANPIVESFVPATTIVPPAIHQVTGTVYAVLPSSISASSFSSSSKTASASPFVGGVGKEVQYSNGTATYSPSAYGNAKPSASWSPTGSPAPAKTAVTAGAAGKVAAQGLAVVACGLAAFLPL</sequence>
<keyword evidence="3" id="KW-1185">Reference proteome</keyword>
<keyword evidence="1" id="KW-0732">Signal</keyword>
<reference evidence="2" key="1">
    <citation type="submission" date="2022-07" db="EMBL/GenBank/DDBJ databases">
        <title>Fungi with potential for degradation of polypropylene.</title>
        <authorList>
            <person name="Gostincar C."/>
        </authorList>
    </citation>
    <scope>NUCLEOTIDE SEQUENCE</scope>
    <source>
        <strain evidence="2">EXF-13287</strain>
    </source>
</reference>
<protein>
    <submittedName>
        <fullName evidence="2">Uncharacterized protein</fullName>
    </submittedName>
</protein>
<evidence type="ECO:0000313" key="3">
    <source>
        <dbReference type="Proteomes" id="UP001174691"/>
    </source>
</evidence>
<accession>A0AA38VZN5</accession>